<proteinExistence type="predicted"/>
<dbReference type="Proteomes" id="UP001266305">
    <property type="component" value="Unassembled WGS sequence"/>
</dbReference>
<comment type="caution">
    <text evidence="1">The sequence shown here is derived from an EMBL/GenBank/DDBJ whole genome shotgun (WGS) entry which is preliminary data.</text>
</comment>
<sequence>MAVTTAWLPTVLAQVQDIVHEEGQLEGIGTLFYFADGRVTTVAFRKEVLVTDQGPRRGPPLCSPAELMGHLCASQRSCLSLIVTREPYGQDSLSSPGNGGLRMSNTVAWDGIQRCCLRVNCDPKGRLDCRECRSGAEAGLTGKRASHFICGSVQDVTVRNQ</sequence>
<organism evidence="1 2">
    <name type="scientific">Saguinus oedipus</name>
    <name type="common">Cotton-top tamarin</name>
    <name type="synonym">Oedipomidas oedipus</name>
    <dbReference type="NCBI Taxonomy" id="9490"/>
    <lineage>
        <taxon>Eukaryota</taxon>
        <taxon>Metazoa</taxon>
        <taxon>Chordata</taxon>
        <taxon>Craniata</taxon>
        <taxon>Vertebrata</taxon>
        <taxon>Euteleostomi</taxon>
        <taxon>Mammalia</taxon>
        <taxon>Eutheria</taxon>
        <taxon>Euarchontoglires</taxon>
        <taxon>Primates</taxon>
        <taxon>Haplorrhini</taxon>
        <taxon>Platyrrhini</taxon>
        <taxon>Cebidae</taxon>
        <taxon>Callitrichinae</taxon>
        <taxon>Saguinus</taxon>
    </lineage>
</organism>
<protein>
    <submittedName>
        <fullName evidence="1">Uncharacterized protein</fullName>
    </submittedName>
</protein>
<name>A0ABQ9UR52_SAGOE</name>
<evidence type="ECO:0000313" key="2">
    <source>
        <dbReference type="Proteomes" id="UP001266305"/>
    </source>
</evidence>
<keyword evidence="2" id="KW-1185">Reference proteome</keyword>
<dbReference type="EMBL" id="JASSZA010000011">
    <property type="protein sequence ID" value="KAK2099240.1"/>
    <property type="molecule type" value="Genomic_DNA"/>
</dbReference>
<evidence type="ECO:0000313" key="1">
    <source>
        <dbReference type="EMBL" id="KAK2099240.1"/>
    </source>
</evidence>
<accession>A0ABQ9UR52</accession>
<gene>
    <name evidence="1" type="ORF">P7K49_024691</name>
</gene>
<reference evidence="1 2" key="1">
    <citation type="submission" date="2023-05" db="EMBL/GenBank/DDBJ databases">
        <title>B98-5 Cell Line De Novo Hybrid Assembly: An Optical Mapping Approach.</title>
        <authorList>
            <person name="Kananen K."/>
            <person name="Auerbach J.A."/>
            <person name="Kautto E."/>
            <person name="Blachly J.S."/>
        </authorList>
    </citation>
    <scope>NUCLEOTIDE SEQUENCE [LARGE SCALE GENOMIC DNA]</scope>
    <source>
        <strain evidence="1">B95-8</strain>
        <tissue evidence="1">Cell line</tissue>
    </source>
</reference>